<dbReference type="EMBL" id="BAABKY010000002">
    <property type="protein sequence ID" value="GAA5075491.1"/>
    <property type="molecule type" value="Genomic_DNA"/>
</dbReference>
<evidence type="ECO:0000313" key="4">
    <source>
        <dbReference type="Proteomes" id="UP001501083"/>
    </source>
</evidence>
<dbReference type="Proteomes" id="UP001501083">
    <property type="component" value="Unassembled WGS sequence"/>
</dbReference>
<dbReference type="RefSeq" id="WP_158985740.1">
    <property type="nucleotide sequence ID" value="NZ_BAABKY010000002.1"/>
</dbReference>
<keyword evidence="1" id="KW-0175">Coiled coil</keyword>
<comment type="caution">
    <text evidence="3">The sequence shown here is derived from an EMBL/GenBank/DDBJ whole genome shotgun (WGS) entry which is preliminary data.</text>
</comment>
<keyword evidence="4" id="KW-1185">Reference proteome</keyword>
<evidence type="ECO:0008006" key="5">
    <source>
        <dbReference type="Google" id="ProtNLM"/>
    </source>
</evidence>
<organism evidence="3 4">
    <name type="scientific">Lysobacter panacisoli</name>
    <dbReference type="NCBI Taxonomy" id="1255263"/>
    <lineage>
        <taxon>Bacteria</taxon>
        <taxon>Pseudomonadati</taxon>
        <taxon>Pseudomonadota</taxon>
        <taxon>Gammaproteobacteria</taxon>
        <taxon>Lysobacterales</taxon>
        <taxon>Lysobacteraceae</taxon>
        <taxon>Lysobacter</taxon>
    </lineage>
</organism>
<proteinExistence type="predicted"/>
<feature type="region of interest" description="Disordered" evidence="2">
    <location>
        <begin position="266"/>
        <end position="311"/>
    </location>
</feature>
<sequence>MFGDVETQPGEGALSLSDLADQMDESPELEEEGAPDELDSEESGESEEVEESEEGADPEEEQQEEATVTLKHDGKEVSLKQSEVVELAQKGFDYSQKTMALAEDRKAVEQAHTAAAEVWQQNMTALEQTEDRLQAFVQFMETQVGNPPPIEWASENAGVYLAHKQQYEDRKGQLKEAVAAVEAVRQEAQRKRQARINEEAAATDKALRDTLPGWNDTMLKELGDYIGSAGLSAQISPEFFVQKGLWLLAHKAKAFDALQAEKAKLKPKTELKKVQKPSQSHTPNRADARHGEALKRFKSKPSINTLADLMD</sequence>
<name>A0ABP9LFY5_9GAMM</name>
<feature type="compositionally biased region" description="Basic and acidic residues" evidence="2">
    <location>
        <begin position="284"/>
        <end position="295"/>
    </location>
</feature>
<feature type="coiled-coil region" evidence="1">
    <location>
        <begin position="164"/>
        <end position="194"/>
    </location>
</feature>
<evidence type="ECO:0000313" key="3">
    <source>
        <dbReference type="EMBL" id="GAA5075491.1"/>
    </source>
</evidence>
<evidence type="ECO:0000256" key="2">
    <source>
        <dbReference type="SAM" id="MobiDB-lite"/>
    </source>
</evidence>
<evidence type="ECO:0000256" key="1">
    <source>
        <dbReference type="SAM" id="Coils"/>
    </source>
</evidence>
<accession>A0ABP9LFY5</accession>
<reference evidence="4" key="1">
    <citation type="journal article" date="2019" name="Int. J. Syst. Evol. Microbiol.">
        <title>The Global Catalogue of Microorganisms (GCM) 10K type strain sequencing project: providing services to taxonomists for standard genome sequencing and annotation.</title>
        <authorList>
            <consortium name="The Broad Institute Genomics Platform"/>
            <consortium name="The Broad Institute Genome Sequencing Center for Infectious Disease"/>
            <person name="Wu L."/>
            <person name="Ma J."/>
        </authorList>
    </citation>
    <scope>NUCLEOTIDE SEQUENCE [LARGE SCALE GENOMIC DNA]</scope>
    <source>
        <strain evidence="4">JCM 19212</strain>
    </source>
</reference>
<gene>
    <name evidence="3" type="ORF">GCM10025759_19080</name>
</gene>
<feature type="region of interest" description="Disordered" evidence="2">
    <location>
        <begin position="1"/>
        <end position="79"/>
    </location>
</feature>
<feature type="compositionally biased region" description="Acidic residues" evidence="2">
    <location>
        <begin position="21"/>
        <end position="64"/>
    </location>
</feature>
<protein>
    <recommendedName>
        <fullName evidence="5">Scaffolding protein</fullName>
    </recommendedName>
</protein>